<dbReference type="AlphaFoldDB" id="A0A8S1HNM8"/>
<dbReference type="GO" id="GO:0016757">
    <property type="term" value="F:glycosyltransferase activity"/>
    <property type="evidence" value="ECO:0007669"/>
    <property type="project" value="UniProtKB-KW"/>
</dbReference>
<keyword evidence="5 7" id="KW-0472">Membrane</keyword>
<evidence type="ECO:0000313" key="8">
    <source>
        <dbReference type="EMBL" id="CAD6196833.1"/>
    </source>
</evidence>
<keyword evidence="7" id="KW-1133">Transmembrane helix</keyword>
<evidence type="ECO:0000256" key="2">
    <source>
        <dbReference type="ARBA" id="ARBA00007647"/>
    </source>
</evidence>
<name>A0A8S1HNM8_9PELO</name>
<dbReference type="Proteomes" id="UP000835052">
    <property type="component" value="Unassembled WGS sequence"/>
</dbReference>
<protein>
    <recommendedName>
        <fullName evidence="10">Glycosyltransferase family 92 protein</fullName>
    </recommendedName>
</protein>
<evidence type="ECO:0000256" key="1">
    <source>
        <dbReference type="ARBA" id="ARBA00004167"/>
    </source>
</evidence>
<dbReference type="PANTHER" id="PTHR47024:SF1">
    <property type="entry name" value="GLYCOSYLTRANSFERASE FAMILY 92 PROTEIN"/>
    <property type="match status" value="1"/>
</dbReference>
<dbReference type="OrthoDB" id="5777994at2759"/>
<comment type="similarity">
    <text evidence="2">Belongs to the glycosyltransferase 92 family.</text>
</comment>
<organism evidence="8 9">
    <name type="scientific">Caenorhabditis auriculariae</name>
    <dbReference type="NCBI Taxonomy" id="2777116"/>
    <lineage>
        <taxon>Eukaryota</taxon>
        <taxon>Metazoa</taxon>
        <taxon>Ecdysozoa</taxon>
        <taxon>Nematoda</taxon>
        <taxon>Chromadorea</taxon>
        <taxon>Rhabditida</taxon>
        <taxon>Rhabditina</taxon>
        <taxon>Rhabditomorpha</taxon>
        <taxon>Rhabditoidea</taxon>
        <taxon>Rhabditidae</taxon>
        <taxon>Peloderinae</taxon>
        <taxon>Caenorhabditis</taxon>
    </lineage>
</organism>
<dbReference type="EMBL" id="CAJGYM010000080">
    <property type="protein sequence ID" value="CAD6196833.1"/>
    <property type="molecule type" value="Genomic_DNA"/>
</dbReference>
<keyword evidence="3" id="KW-0328">Glycosyltransferase</keyword>
<feature type="compositionally biased region" description="Basic and acidic residues" evidence="6">
    <location>
        <begin position="613"/>
        <end position="632"/>
    </location>
</feature>
<keyword evidence="4" id="KW-0808">Transferase</keyword>
<evidence type="ECO:0000256" key="5">
    <source>
        <dbReference type="ARBA" id="ARBA00023136"/>
    </source>
</evidence>
<dbReference type="Pfam" id="PF01697">
    <property type="entry name" value="Glyco_transf_92"/>
    <property type="match status" value="1"/>
</dbReference>
<evidence type="ECO:0000256" key="7">
    <source>
        <dbReference type="SAM" id="Phobius"/>
    </source>
</evidence>
<sequence length="707" mass="79301">MALLLGNVIIADFFRFTLHNIKRFENYTKKISPHLYSDFALKKCRVEQNGASARQPGYFFLREWQGMRRQKLIAFRLLLIVTTAVFVIILTNSSFDTQFFGTEQKEVKKPAFPIVFYHRAYLDYRYETPRLRIFSVNPCVPSNFSLQVILMSSKGQKRVEVVPRPVEKACPWVWAPGCFYNSFIFEAEVPRVAALRNNFNMAVLLLPDDREIELSVEPVRNVAKKGLTVCVEPVYWYSEHHTIILFIETWKLQGATHFIVYYHSANEAVGAVLDFYLKQGILTIMQWPELPKLNIPGPQPKFSTYRLAHNLAINLCLMEIKTDLGTFVDFDEVLLAKNTTIYNFARIQFTDISLGSINFAHIGAKFKSELLKTKSDKAIMDFNVVKNPIFLDLTGLGKYIFKRNFVDVVLTHMVSSYIGDKTTKNIEKTDAARVHYRYNNDNVNATVVGLDFLFFPPTANLTDVIKKGSKIFPSGIPKYNPAARIALGKCLKNWKVETNQCKTPTTTCAVELWPLENWLETQTPHIFLLSNGMVVVCSHFKCQAANSAPKNPLWMAHSLIAEKKSAEKKSAGSKEADKFPVAQLGPLGPGYENLTLSAQLAAKRTGSGTPSSREPDKKTASKDSIESKEKKMSASADPTNLKNAPPGNVCLPVPEDEPADVLNIVDWSLAGASGGLAAVVLVTLIFMEVSILGIMKIGFINRNLGTP</sequence>
<dbReference type="GO" id="GO:0016020">
    <property type="term" value="C:membrane"/>
    <property type="evidence" value="ECO:0007669"/>
    <property type="project" value="UniProtKB-SubCell"/>
</dbReference>
<comment type="caution">
    <text evidence="8">The sequence shown here is derived from an EMBL/GenBank/DDBJ whole genome shotgun (WGS) entry which is preliminary data.</text>
</comment>
<keyword evidence="7" id="KW-0812">Transmembrane</keyword>
<accession>A0A8S1HNM8</accession>
<feature type="transmembrane region" description="Helical" evidence="7">
    <location>
        <begin position="667"/>
        <end position="694"/>
    </location>
</feature>
<dbReference type="PANTHER" id="PTHR47024">
    <property type="entry name" value="BIOFILM ABSENT ON HEAD (AFTER YERSINIA EXPOSURE)-RELATED"/>
    <property type="match status" value="1"/>
</dbReference>
<evidence type="ECO:0000256" key="4">
    <source>
        <dbReference type="ARBA" id="ARBA00022679"/>
    </source>
</evidence>
<keyword evidence="9" id="KW-1185">Reference proteome</keyword>
<gene>
    <name evidence="8" type="ORF">CAUJ_LOCUS12744</name>
</gene>
<proteinExistence type="inferred from homology"/>
<feature type="region of interest" description="Disordered" evidence="6">
    <location>
        <begin position="602"/>
        <end position="648"/>
    </location>
</feature>
<reference evidence="8" key="1">
    <citation type="submission" date="2020-10" db="EMBL/GenBank/DDBJ databases">
        <authorList>
            <person name="Kikuchi T."/>
        </authorList>
    </citation>
    <scope>NUCLEOTIDE SEQUENCE</scope>
    <source>
        <strain evidence="8">NKZ352</strain>
    </source>
</reference>
<dbReference type="InterPro" id="IPR008166">
    <property type="entry name" value="Glyco_transf_92"/>
</dbReference>
<evidence type="ECO:0008006" key="10">
    <source>
        <dbReference type="Google" id="ProtNLM"/>
    </source>
</evidence>
<evidence type="ECO:0000256" key="3">
    <source>
        <dbReference type="ARBA" id="ARBA00022676"/>
    </source>
</evidence>
<comment type="subcellular location">
    <subcellularLocation>
        <location evidence="1">Membrane</location>
        <topology evidence="1">Single-pass membrane protein</topology>
    </subcellularLocation>
</comment>
<feature type="transmembrane region" description="Helical" evidence="7">
    <location>
        <begin position="72"/>
        <end position="90"/>
    </location>
</feature>
<evidence type="ECO:0000313" key="9">
    <source>
        <dbReference type="Proteomes" id="UP000835052"/>
    </source>
</evidence>
<evidence type="ECO:0000256" key="6">
    <source>
        <dbReference type="SAM" id="MobiDB-lite"/>
    </source>
</evidence>